<comment type="subcellular location">
    <subcellularLocation>
        <location evidence="1 9">Nucleus</location>
    </subcellularLocation>
</comment>
<feature type="coiled-coil region" evidence="10">
    <location>
        <begin position="7"/>
        <end position="37"/>
    </location>
</feature>
<reference evidence="12" key="1">
    <citation type="submission" date="2020-05" db="EMBL/GenBank/DDBJ databases">
        <title>Phylogenomic resolution of chytrid fungi.</title>
        <authorList>
            <person name="Stajich J.E."/>
            <person name="Amses K."/>
            <person name="Simmons R."/>
            <person name="Seto K."/>
            <person name="Myers J."/>
            <person name="Bonds A."/>
            <person name="Quandt C.A."/>
            <person name="Barry K."/>
            <person name="Liu P."/>
            <person name="Grigoriev I."/>
            <person name="Longcore J.E."/>
            <person name="James T.Y."/>
        </authorList>
    </citation>
    <scope>NUCLEOTIDE SEQUENCE</scope>
    <source>
        <strain evidence="12">PLAUS21</strain>
    </source>
</reference>
<evidence type="ECO:0000256" key="11">
    <source>
        <dbReference type="SAM" id="MobiDB-lite"/>
    </source>
</evidence>
<dbReference type="PANTHER" id="PTHR13476">
    <property type="entry name" value="CHROMATIN MODIFICATION-RELATED PROTEIN MEAF6"/>
    <property type="match status" value="1"/>
</dbReference>
<evidence type="ECO:0000256" key="8">
    <source>
        <dbReference type="ARBA" id="ARBA00023242"/>
    </source>
</evidence>
<name>A0AAD5UAU7_9FUNG</name>
<keyword evidence="7 9" id="KW-0804">Transcription</keyword>
<keyword evidence="9" id="KW-0227">DNA damage</keyword>
<evidence type="ECO:0000256" key="10">
    <source>
        <dbReference type="SAM" id="Coils"/>
    </source>
</evidence>
<dbReference type="Pfam" id="PF09340">
    <property type="entry name" value="NuA4"/>
    <property type="match status" value="1"/>
</dbReference>
<comment type="caution">
    <text evidence="12">The sequence shown here is derived from an EMBL/GenBank/DDBJ whole genome shotgun (WGS) entry which is preliminary data.</text>
</comment>
<sequence length="127" mass="15059">MSKEYSMDDLTQAEKELTEMLQKKKQLFKNLDSIEQSLYNLETSYIEDSTYGNIIRGYEGFLNSRTPNRRARTIDQDRIFSQSSVSFSKIQQEQDAIIDDEEEYIEKKKKKKTDSTRKKRVIHSDED</sequence>
<keyword evidence="9" id="KW-0234">DNA repair</keyword>
<dbReference type="GO" id="GO:0006325">
    <property type="term" value="P:chromatin organization"/>
    <property type="evidence" value="ECO:0007669"/>
    <property type="project" value="UniProtKB-KW"/>
</dbReference>
<comment type="function">
    <text evidence="9">Component of the NuA4 histone acetyltransferase complex which is involved in transcriptional activation of selected genes principally by acetylation of nucleosomal histone H4 and H2A. The NuA4 complex is also involved in DNA repair.</text>
</comment>
<keyword evidence="13" id="KW-1185">Reference proteome</keyword>
<accession>A0AAD5UAU7</accession>
<evidence type="ECO:0000313" key="13">
    <source>
        <dbReference type="Proteomes" id="UP001210925"/>
    </source>
</evidence>
<dbReference type="GO" id="GO:0035267">
    <property type="term" value="C:NuA4 histone acetyltransferase complex"/>
    <property type="evidence" value="ECO:0007669"/>
    <property type="project" value="UniProtKB-UniRule"/>
</dbReference>
<evidence type="ECO:0000313" key="12">
    <source>
        <dbReference type="EMBL" id="KAJ3252552.1"/>
    </source>
</evidence>
<dbReference type="EMBL" id="JADGKB010000137">
    <property type="protein sequence ID" value="KAJ3252552.1"/>
    <property type="molecule type" value="Genomic_DNA"/>
</dbReference>
<dbReference type="AlphaFoldDB" id="A0AAD5UAU7"/>
<gene>
    <name evidence="12" type="ORF">HK103_001404</name>
</gene>
<feature type="region of interest" description="Disordered" evidence="11">
    <location>
        <begin position="107"/>
        <end position="127"/>
    </location>
</feature>
<evidence type="ECO:0000256" key="9">
    <source>
        <dbReference type="RuleBase" id="RU368022"/>
    </source>
</evidence>
<evidence type="ECO:0000256" key="1">
    <source>
        <dbReference type="ARBA" id="ARBA00004123"/>
    </source>
</evidence>
<comment type="subunit">
    <text evidence="9">Component of the NuA4 histone acetyltransferase complex.</text>
</comment>
<dbReference type="InterPro" id="IPR015418">
    <property type="entry name" value="Eaf6"/>
</dbReference>
<evidence type="ECO:0000256" key="5">
    <source>
        <dbReference type="ARBA" id="ARBA00023015"/>
    </source>
</evidence>
<evidence type="ECO:0000256" key="2">
    <source>
        <dbReference type="ARBA" id="ARBA00010916"/>
    </source>
</evidence>
<comment type="similarity">
    <text evidence="2 9">Belongs to the EAF6 family.</text>
</comment>
<proteinExistence type="inferred from homology"/>
<evidence type="ECO:0000256" key="4">
    <source>
        <dbReference type="ARBA" id="ARBA00022853"/>
    </source>
</evidence>
<protein>
    <recommendedName>
        <fullName evidence="3 9">Chromatin modification-related protein EAF6</fullName>
    </recommendedName>
</protein>
<feature type="compositionally biased region" description="Basic residues" evidence="11">
    <location>
        <begin position="107"/>
        <end position="121"/>
    </location>
</feature>
<dbReference type="GO" id="GO:0005634">
    <property type="term" value="C:nucleus"/>
    <property type="evidence" value="ECO:0007669"/>
    <property type="project" value="UniProtKB-SubCell"/>
</dbReference>
<dbReference type="GO" id="GO:0006281">
    <property type="term" value="P:DNA repair"/>
    <property type="evidence" value="ECO:0007669"/>
    <property type="project" value="UniProtKB-UniRule"/>
</dbReference>
<dbReference type="Proteomes" id="UP001210925">
    <property type="component" value="Unassembled WGS sequence"/>
</dbReference>
<keyword evidence="8 9" id="KW-0539">Nucleus</keyword>
<evidence type="ECO:0000256" key="3">
    <source>
        <dbReference type="ARBA" id="ARBA00018504"/>
    </source>
</evidence>
<evidence type="ECO:0000256" key="6">
    <source>
        <dbReference type="ARBA" id="ARBA00023054"/>
    </source>
</evidence>
<organism evidence="12 13">
    <name type="scientific">Boothiomyces macroporosus</name>
    <dbReference type="NCBI Taxonomy" id="261099"/>
    <lineage>
        <taxon>Eukaryota</taxon>
        <taxon>Fungi</taxon>
        <taxon>Fungi incertae sedis</taxon>
        <taxon>Chytridiomycota</taxon>
        <taxon>Chytridiomycota incertae sedis</taxon>
        <taxon>Chytridiomycetes</taxon>
        <taxon>Rhizophydiales</taxon>
        <taxon>Terramycetaceae</taxon>
        <taxon>Boothiomyces</taxon>
    </lineage>
</organism>
<keyword evidence="4 9" id="KW-0156">Chromatin regulator</keyword>
<keyword evidence="6 10" id="KW-0175">Coiled coil</keyword>
<keyword evidence="5 9" id="KW-0805">Transcription regulation</keyword>
<evidence type="ECO:0000256" key="7">
    <source>
        <dbReference type="ARBA" id="ARBA00023163"/>
    </source>
</evidence>